<keyword evidence="4" id="KW-0479">Metal-binding</keyword>
<dbReference type="EMBL" id="KP984527">
    <property type="protein sequence ID" value="ALH21945.1"/>
    <property type="molecule type" value="mRNA"/>
</dbReference>
<evidence type="ECO:0000256" key="4">
    <source>
        <dbReference type="ARBA" id="ARBA00022723"/>
    </source>
</evidence>
<dbReference type="GO" id="GO:0020037">
    <property type="term" value="F:heme binding"/>
    <property type="evidence" value="ECO:0007669"/>
    <property type="project" value="InterPro"/>
</dbReference>
<dbReference type="InterPro" id="IPR050532">
    <property type="entry name" value="Globin-like_OT"/>
</dbReference>
<sequence>MVSDAQKALIKSSWAGVDLNAAGVAFLNQMEQKAHDVYAVFKVGGGATSNPKAAALGLKVMTFVDEAVKGIDDMGAVGGKLDELAQRHTKYGAKKAHFPVAGPCFLDALAEVCGGRFSADARAAWSDFYDVIAQHLSAPLA</sequence>
<proteinExistence type="evidence at transcript level"/>
<dbReference type="PROSITE" id="PS01033">
    <property type="entry name" value="GLOBIN"/>
    <property type="match status" value="1"/>
</dbReference>
<feature type="non-terminal residue" evidence="8">
    <location>
        <position position="141"/>
    </location>
</feature>
<dbReference type="PANTHER" id="PTHR46458">
    <property type="entry name" value="BLR2807 PROTEIN"/>
    <property type="match status" value="1"/>
</dbReference>
<reference evidence="8" key="1">
    <citation type="submission" date="2015-03" db="EMBL/GenBank/DDBJ databases">
        <title>Positive selection drives the evolution of the single-domain globin in hydrothermal vent scale-worms.</title>
        <authorList>
            <person name="Projecto-Garcia J."/>
            <person name="Le Port A.-S."/>
            <person name="Govindji T."/>
            <person name="Jollivet D."/>
            <person name="Schaeffer S.W."/>
            <person name="Lallier F.H."/>
            <person name="Hourdez S."/>
        </authorList>
    </citation>
    <scope>NUCLEOTIDE SEQUENCE</scope>
</reference>
<comment type="similarity">
    <text evidence="6">Belongs to the globin family.</text>
</comment>
<dbReference type="CDD" id="cd01040">
    <property type="entry name" value="Mb-like"/>
    <property type="match status" value="1"/>
</dbReference>
<evidence type="ECO:0000256" key="6">
    <source>
        <dbReference type="RuleBase" id="RU000356"/>
    </source>
</evidence>
<evidence type="ECO:0000256" key="1">
    <source>
        <dbReference type="ARBA" id="ARBA00022448"/>
    </source>
</evidence>
<evidence type="ECO:0000313" key="8">
    <source>
        <dbReference type="EMBL" id="ALH21945.1"/>
    </source>
</evidence>
<keyword evidence="5" id="KW-0408">Iron</keyword>
<evidence type="ECO:0000256" key="3">
    <source>
        <dbReference type="ARBA" id="ARBA00022621"/>
    </source>
</evidence>
<dbReference type="InterPro" id="IPR012292">
    <property type="entry name" value="Globin/Proto"/>
</dbReference>
<dbReference type="Gene3D" id="1.10.490.10">
    <property type="entry name" value="Globins"/>
    <property type="match status" value="1"/>
</dbReference>
<dbReference type="AlphaFoldDB" id="A0A0N9QWL5"/>
<organism evidence="8">
    <name type="scientific">Eulagiscinae sp. JPG-2015</name>
    <dbReference type="NCBI Taxonomy" id="1732542"/>
    <lineage>
        <taxon>Eukaryota</taxon>
        <taxon>Metazoa</taxon>
        <taxon>Spiralia</taxon>
        <taxon>Lophotrochozoa</taxon>
        <taxon>Annelida</taxon>
        <taxon>Polychaeta</taxon>
        <taxon>Errantia</taxon>
        <taxon>Phyllodocida</taxon>
        <taxon>Polynoidae</taxon>
    </lineage>
</organism>
<evidence type="ECO:0000259" key="7">
    <source>
        <dbReference type="PROSITE" id="PS01033"/>
    </source>
</evidence>
<evidence type="ECO:0000256" key="5">
    <source>
        <dbReference type="ARBA" id="ARBA00023004"/>
    </source>
</evidence>
<evidence type="ECO:0000256" key="2">
    <source>
        <dbReference type="ARBA" id="ARBA00022617"/>
    </source>
</evidence>
<dbReference type="GO" id="GO:0005344">
    <property type="term" value="F:oxygen carrier activity"/>
    <property type="evidence" value="ECO:0007669"/>
    <property type="project" value="UniProtKB-KW"/>
</dbReference>
<feature type="domain" description="Globin" evidence="7">
    <location>
        <begin position="1"/>
        <end position="141"/>
    </location>
</feature>
<dbReference type="InterPro" id="IPR009050">
    <property type="entry name" value="Globin-like_sf"/>
</dbReference>
<dbReference type="InterPro" id="IPR044399">
    <property type="entry name" value="Mb-like_M"/>
</dbReference>
<protein>
    <submittedName>
        <fullName evidence="8">Intracellular single-domain globin</fullName>
    </submittedName>
</protein>
<name>A0A0N9QWL5_9ANNE</name>
<dbReference type="PRINTS" id="PR00188">
    <property type="entry name" value="PLANTGLOBIN"/>
</dbReference>
<keyword evidence="1 6" id="KW-0813">Transport</keyword>
<dbReference type="GO" id="GO:0046872">
    <property type="term" value="F:metal ion binding"/>
    <property type="evidence" value="ECO:0007669"/>
    <property type="project" value="UniProtKB-KW"/>
</dbReference>
<dbReference type="GO" id="GO:0019825">
    <property type="term" value="F:oxygen binding"/>
    <property type="evidence" value="ECO:0007669"/>
    <property type="project" value="InterPro"/>
</dbReference>
<accession>A0A0N9QWL5</accession>
<dbReference type="InterPro" id="IPR000971">
    <property type="entry name" value="Globin"/>
</dbReference>
<keyword evidence="3 6" id="KW-0561">Oxygen transport</keyword>
<dbReference type="PANTHER" id="PTHR46458:SF1">
    <property type="entry name" value="GEO09476P1"/>
    <property type="match status" value="1"/>
</dbReference>
<keyword evidence="2 6" id="KW-0349">Heme</keyword>
<dbReference type="Pfam" id="PF00042">
    <property type="entry name" value="Globin"/>
    <property type="match status" value="1"/>
</dbReference>
<dbReference type="SUPFAM" id="SSF46458">
    <property type="entry name" value="Globin-like"/>
    <property type="match status" value="1"/>
</dbReference>